<evidence type="ECO:0000256" key="10">
    <source>
        <dbReference type="SAM" id="Phobius"/>
    </source>
</evidence>
<dbReference type="SUPFAM" id="SSF103506">
    <property type="entry name" value="Mitochondrial carrier"/>
    <property type="match status" value="1"/>
</dbReference>
<dbReference type="Gene3D" id="1.25.40.10">
    <property type="entry name" value="Tetratricopeptide repeat domain"/>
    <property type="match status" value="2"/>
</dbReference>
<feature type="transmembrane region" description="Helical" evidence="10">
    <location>
        <begin position="105"/>
        <end position="125"/>
    </location>
</feature>
<dbReference type="GO" id="GO:0031966">
    <property type="term" value="C:mitochondrial membrane"/>
    <property type="evidence" value="ECO:0007669"/>
    <property type="project" value="UniProtKB-SubCell"/>
</dbReference>
<evidence type="ECO:0000313" key="12">
    <source>
        <dbReference type="Proteomes" id="UP001162480"/>
    </source>
</evidence>
<dbReference type="GO" id="GO:0015227">
    <property type="term" value="F:O-acyl-L-carnitine transmembrane transporter activity"/>
    <property type="evidence" value="ECO:0007669"/>
    <property type="project" value="TreeGrafter"/>
</dbReference>
<gene>
    <name evidence="11" type="ORF">OCTVUL_1B007875</name>
</gene>
<dbReference type="GO" id="GO:0006839">
    <property type="term" value="P:mitochondrial transport"/>
    <property type="evidence" value="ECO:0007669"/>
    <property type="project" value="TreeGrafter"/>
</dbReference>
<comment type="subcellular location">
    <subcellularLocation>
        <location evidence="1">Mitochondrion membrane</location>
        <topology evidence="1">Multi-pass membrane protein</topology>
    </subcellularLocation>
</comment>
<dbReference type="PANTHER" id="PTHR45624:SF4">
    <property type="entry name" value="CONGESTED-LIKE TRACHEA PROTEIN-RELATED"/>
    <property type="match status" value="1"/>
</dbReference>
<dbReference type="InterPro" id="IPR018108">
    <property type="entry name" value="MCP_transmembrane"/>
</dbReference>
<dbReference type="InterPro" id="IPR050567">
    <property type="entry name" value="Mitochondrial_Carrier"/>
</dbReference>
<dbReference type="Proteomes" id="UP001162480">
    <property type="component" value="Chromosome 20"/>
</dbReference>
<feature type="repeat" description="Solcar" evidence="9">
    <location>
        <begin position="105"/>
        <end position="194"/>
    </location>
</feature>
<dbReference type="InterPro" id="IPR023395">
    <property type="entry name" value="MCP_dom_sf"/>
</dbReference>
<sequence length="699" mass="80421">MAKKVSPAKDFIAGGFGGMCIVLTGHPLDTIKVRLQTMPKPLPGETPVYKGTWDCATKIVTKEGFFGLYKGMAAPLTGIAPIFAICFFGFSVGKKLQQKSPTDTLSYFQIFNAGLLSGVMTTVIMTPGERIKCLLQIQADSKGPRKYKGPIDCAQQLYKEGGIRSLYRGTGATLLRDMPASGTYFMTYEWMQHMLTPTGGDRRELSPLRTLFAGGMAGVFNWMVAIPPDVLKSRYQTAPQGTYPNGIRDVFRQLMKEEGIFAMYRGVTPVMIRAFPANAEKLANEVREKKPDNLVALTNLAFIHLYDGNIPEVRNLLDNLSNLEERENFLLIEAEGKRNVAYCLATISFEDHERAVELYKESLNVCPDDYLCMFSIALLQYRCLRKNIDKEKRCENIKESIQYLEKIRCAFRQHNNKALMGRTLALIGLFQLRPYNFHSQVAEEYFQRALDISPDDPYVLEKSGNYYILSKQLEKARKVLEKAIKKKVTPYSHRQLGLLYLRIEDPTYTYVPMNKQFSKETNEFAKFLKHAQNIPPRERKELINKAEYHFQQALELSYRYSPALYDIIILYMSLKEYDNARKYCERFKADNTRQDVNFYISFGKLCFKEADVKNDEEEKDQLRCTGMDWFVLALKSAVKFLPFDKDLIEIWEIKEIILELYEYGNGNTEYKKFVLEFIQSVEDLANDKAFQNILHKSEL</sequence>
<evidence type="ECO:0000256" key="4">
    <source>
        <dbReference type="ARBA" id="ARBA00022692"/>
    </source>
</evidence>
<accession>A0AA36FL30</accession>
<organism evidence="11 12">
    <name type="scientific">Octopus vulgaris</name>
    <name type="common">Common octopus</name>
    <dbReference type="NCBI Taxonomy" id="6645"/>
    <lineage>
        <taxon>Eukaryota</taxon>
        <taxon>Metazoa</taxon>
        <taxon>Spiralia</taxon>
        <taxon>Lophotrochozoa</taxon>
        <taxon>Mollusca</taxon>
        <taxon>Cephalopoda</taxon>
        <taxon>Coleoidea</taxon>
        <taxon>Octopodiformes</taxon>
        <taxon>Octopoda</taxon>
        <taxon>Incirrata</taxon>
        <taxon>Octopodidae</taxon>
        <taxon>Octopus</taxon>
    </lineage>
</organism>
<keyword evidence="12" id="KW-1185">Reference proteome</keyword>
<keyword evidence="3" id="KW-0813">Transport</keyword>
<reference evidence="11" key="1">
    <citation type="submission" date="2023-08" db="EMBL/GenBank/DDBJ databases">
        <authorList>
            <person name="Alioto T."/>
            <person name="Alioto T."/>
            <person name="Gomez Garrido J."/>
        </authorList>
    </citation>
    <scope>NUCLEOTIDE SEQUENCE</scope>
</reference>
<dbReference type="AlphaFoldDB" id="A0AA36FL30"/>
<evidence type="ECO:0000256" key="5">
    <source>
        <dbReference type="ARBA" id="ARBA00022737"/>
    </source>
</evidence>
<name>A0AA36FL30_OCTVU</name>
<keyword evidence="5" id="KW-0677">Repeat</keyword>
<evidence type="ECO:0000256" key="3">
    <source>
        <dbReference type="ARBA" id="ARBA00022448"/>
    </source>
</evidence>
<comment type="similarity">
    <text evidence="2">Belongs to the mitochondrial carrier (TC 2.A.29) family.</text>
</comment>
<evidence type="ECO:0000313" key="11">
    <source>
        <dbReference type="EMBL" id="CAI9737948.1"/>
    </source>
</evidence>
<evidence type="ECO:0000256" key="9">
    <source>
        <dbReference type="PROSITE-ProRule" id="PRU00282"/>
    </source>
</evidence>
<evidence type="ECO:0000256" key="8">
    <source>
        <dbReference type="ARBA" id="ARBA00023136"/>
    </source>
</evidence>
<dbReference type="Gene3D" id="1.50.40.10">
    <property type="entry name" value="Mitochondrial carrier domain"/>
    <property type="match status" value="2"/>
</dbReference>
<keyword evidence="7" id="KW-0496">Mitochondrion</keyword>
<keyword evidence="6 10" id="KW-1133">Transmembrane helix</keyword>
<dbReference type="InterPro" id="IPR011990">
    <property type="entry name" value="TPR-like_helical_dom_sf"/>
</dbReference>
<feature type="repeat" description="Solcar" evidence="9">
    <location>
        <begin position="205"/>
        <end position="291"/>
    </location>
</feature>
<dbReference type="EMBL" id="OX597833">
    <property type="protein sequence ID" value="CAI9737948.1"/>
    <property type="molecule type" value="Genomic_DNA"/>
</dbReference>
<keyword evidence="4 9" id="KW-0812">Transmembrane</keyword>
<dbReference type="PANTHER" id="PTHR45624">
    <property type="entry name" value="MITOCHONDRIAL BASIC AMINO ACIDS TRANSPORTER-RELATED"/>
    <property type="match status" value="1"/>
</dbReference>
<proteinExistence type="inferred from homology"/>
<keyword evidence="8 9" id="KW-0472">Membrane</keyword>
<dbReference type="SUPFAM" id="SSF48452">
    <property type="entry name" value="TPR-like"/>
    <property type="match status" value="1"/>
</dbReference>
<dbReference type="GO" id="GO:1902603">
    <property type="term" value="P:carnitine transmembrane transport"/>
    <property type="evidence" value="ECO:0007669"/>
    <property type="project" value="TreeGrafter"/>
</dbReference>
<dbReference type="Pfam" id="PF00153">
    <property type="entry name" value="Mito_carr"/>
    <property type="match status" value="3"/>
</dbReference>
<evidence type="ECO:0000256" key="2">
    <source>
        <dbReference type="ARBA" id="ARBA00006375"/>
    </source>
</evidence>
<evidence type="ECO:0000256" key="6">
    <source>
        <dbReference type="ARBA" id="ARBA00022989"/>
    </source>
</evidence>
<feature type="transmembrane region" description="Helical" evidence="10">
    <location>
        <begin position="72"/>
        <end position="93"/>
    </location>
</feature>
<protein>
    <submittedName>
        <fullName evidence="11">Carnitine acylcarnitine carrier 5-like</fullName>
    </submittedName>
</protein>
<feature type="repeat" description="Solcar" evidence="9">
    <location>
        <begin position="5"/>
        <end position="96"/>
    </location>
</feature>
<evidence type="ECO:0000256" key="1">
    <source>
        <dbReference type="ARBA" id="ARBA00004225"/>
    </source>
</evidence>
<evidence type="ECO:0000256" key="7">
    <source>
        <dbReference type="ARBA" id="ARBA00023128"/>
    </source>
</evidence>
<dbReference type="PROSITE" id="PS50920">
    <property type="entry name" value="SOLCAR"/>
    <property type="match status" value="3"/>
</dbReference>